<evidence type="ECO:0008006" key="6">
    <source>
        <dbReference type="Google" id="ProtNLM"/>
    </source>
</evidence>
<gene>
    <name evidence="4" type="ORF">ZIOFF_021398</name>
</gene>
<feature type="domain" description="Retrovirus-related Pol polyprotein from transposon TNT 1-94-like beta-barrel" evidence="2">
    <location>
        <begin position="2"/>
        <end position="54"/>
    </location>
</feature>
<dbReference type="InterPro" id="IPR054722">
    <property type="entry name" value="PolX-like_BBD"/>
</dbReference>
<feature type="compositionally biased region" description="Basic and acidic residues" evidence="1">
    <location>
        <begin position="468"/>
        <end position="478"/>
    </location>
</feature>
<dbReference type="Proteomes" id="UP000734854">
    <property type="component" value="Unassembled WGS sequence"/>
</dbReference>
<evidence type="ECO:0000259" key="2">
    <source>
        <dbReference type="Pfam" id="PF22936"/>
    </source>
</evidence>
<sequence length="509" mass="57976">MVVTADNSRLPIAHVGKTVITPRYNSNQVPLQDVYHVPGMKKNLLSVAQLTSSGHYVLFGPENVKVYRNLKISETPTMEGQRLESLYVMSAESAYIDKTRKSETAVIWHMRLGHVSYSKLNMMMQKSMLKGLPQLDIRTDTICAGCHKFDKKAIRCIFVGYDSQRKGWKCCDPTSKRCYTSRNVVFDEASSWWTTEKEVLPESKDLEDKVQQKMREHIVQLQSGSDESGGPNDNDAEQRVAQSPWQTDIYQHPNEEERLNEVEELTPQSQLRRSTRTRRPNPKYANAAIVEEAVEPETNGFKAAFPMKKHVECHGRDSVRNTMLKHEDIFRQQVRELHRLYQVQKMLMIELVKKEAELHSLPSTEATAAVADTKTRIWSSASTSEITQSSRVSNVNQPAACSTRAGGFLSRELSFCSRDRSTVHDMGFDQPAEENTFRDRNTKQLRETWSDDGAEIDLTLSIVCGPRNKKDQSIKQEKEEDCGDSSSGLDREMVKSPPWLLRALNLNKT</sequence>
<dbReference type="Pfam" id="PF25597">
    <property type="entry name" value="SH3_retrovirus"/>
    <property type="match status" value="1"/>
</dbReference>
<name>A0A8J5LGF3_ZINOF</name>
<evidence type="ECO:0000313" key="5">
    <source>
        <dbReference type="Proteomes" id="UP000734854"/>
    </source>
</evidence>
<dbReference type="InterPro" id="IPR057670">
    <property type="entry name" value="SH3_retrovirus"/>
</dbReference>
<dbReference type="EMBL" id="JACMSC010000006">
    <property type="protein sequence ID" value="KAG6517997.1"/>
    <property type="molecule type" value="Genomic_DNA"/>
</dbReference>
<dbReference type="PANTHER" id="PTHR33167">
    <property type="entry name" value="TRANSCRIPTION FACTOR, PUTATIVE (DUF863)-RELATED"/>
    <property type="match status" value="1"/>
</dbReference>
<evidence type="ECO:0000313" key="4">
    <source>
        <dbReference type="EMBL" id="KAG6517997.1"/>
    </source>
</evidence>
<feature type="region of interest" description="Disordered" evidence="1">
    <location>
        <begin position="468"/>
        <end position="494"/>
    </location>
</feature>
<protein>
    <recommendedName>
        <fullName evidence="6">GAG-pre-integrase domain-containing protein</fullName>
    </recommendedName>
</protein>
<evidence type="ECO:0000256" key="1">
    <source>
        <dbReference type="SAM" id="MobiDB-lite"/>
    </source>
</evidence>
<keyword evidence="5" id="KW-1185">Reference proteome</keyword>
<comment type="caution">
    <text evidence="4">The sequence shown here is derived from an EMBL/GenBank/DDBJ whole genome shotgun (WGS) entry which is preliminary data.</text>
</comment>
<feature type="region of interest" description="Disordered" evidence="1">
    <location>
        <begin position="222"/>
        <end position="246"/>
    </location>
</feature>
<dbReference type="Pfam" id="PF22936">
    <property type="entry name" value="Pol_BBD"/>
    <property type="match status" value="1"/>
</dbReference>
<dbReference type="PANTHER" id="PTHR33167:SF4">
    <property type="entry name" value="TRANSCRIPTION FACTOR, PUTATIVE (DUF863)-RELATED"/>
    <property type="match status" value="1"/>
</dbReference>
<organism evidence="4 5">
    <name type="scientific">Zingiber officinale</name>
    <name type="common">Ginger</name>
    <name type="synonym">Amomum zingiber</name>
    <dbReference type="NCBI Taxonomy" id="94328"/>
    <lineage>
        <taxon>Eukaryota</taxon>
        <taxon>Viridiplantae</taxon>
        <taxon>Streptophyta</taxon>
        <taxon>Embryophyta</taxon>
        <taxon>Tracheophyta</taxon>
        <taxon>Spermatophyta</taxon>
        <taxon>Magnoliopsida</taxon>
        <taxon>Liliopsida</taxon>
        <taxon>Zingiberales</taxon>
        <taxon>Zingiberaceae</taxon>
        <taxon>Zingiber</taxon>
    </lineage>
</organism>
<accession>A0A8J5LGF3</accession>
<dbReference type="AlphaFoldDB" id="A0A8J5LGF3"/>
<feature type="domain" description="Retroviral polymerase SH3-like" evidence="3">
    <location>
        <begin position="146"/>
        <end position="192"/>
    </location>
</feature>
<proteinExistence type="predicted"/>
<evidence type="ECO:0000259" key="3">
    <source>
        <dbReference type="Pfam" id="PF25597"/>
    </source>
</evidence>
<reference evidence="4 5" key="1">
    <citation type="submission" date="2020-08" db="EMBL/GenBank/DDBJ databases">
        <title>Plant Genome Project.</title>
        <authorList>
            <person name="Zhang R.-G."/>
        </authorList>
    </citation>
    <scope>NUCLEOTIDE SEQUENCE [LARGE SCALE GENOMIC DNA]</scope>
    <source>
        <tissue evidence="4">Rhizome</tissue>
    </source>
</reference>